<reference evidence="1 2" key="1">
    <citation type="journal article" date="2018" name="Evol. Lett.">
        <title>Horizontal gene cluster transfer increased hallucinogenic mushroom diversity.</title>
        <authorList>
            <person name="Reynolds H.T."/>
            <person name="Vijayakumar V."/>
            <person name="Gluck-Thaler E."/>
            <person name="Korotkin H.B."/>
            <person name="Matheny P.B."/>
            <person name="Slot J.C."/>
        </authorList>
    </citation>
    <scope>NUCLEOTIDE SEQUENCE [LARGE SCALE GENOMIC DNA]</scope>
    <source>
        <strain evidence="1 2">SRW20</strain>
    </source>
</reference>
<proteinExistence type="predicted"/>
<dbReference type="EMBL" id="NHYE01005112">
    <property type="protein sequence ID" value="PPQ76854.1"/>
    <property type="molecule type" value="Genomic_DNA"/>
</dbReference>
<dbReference type="AlphaFoldDB" id="A0A409WEB8"/>
<sequence length="97" mass="10605">MGTLSALVRLDKRYLSPVEDLDHSFSILPLVQMASVPGIGVLPSTLKAKDSAIYQGDTFSGNQQQGITGGRHNKNYLFNINVPGSSERNLFELNLLE</sequence>
<dbReference type="Proteomes" id="UP000284706">
    <property type="component" value="Unassembled WGS sequence"/>
</dbReference>
<gene>
    <name evidence="1" type="ORF">CVT26_002305</name>
</gene>
<protein>
    <submittedName>
        <fullName evidence="1">Uncharacterized protein</fullName>
    </submittedName>
</protein>
<evidence type="ECO:0000313" key="1">
    <source>
        <dbReference type="EMBL" id="PPQ76854.1"/>
    </source>
</evidence>
<keyword evidence="2" id="KW-1185">Reference proteome</keyword>
<comment type="caution">
    <text evidence="1">The sequence shown here is derived from an EMBL/GenBank/DDBJ whole genome shotgun (WGS) entry which is preliminary data.</text>
</comment>
<dbReference type="InParanoid" id="A0A409WEB8"/>
<evidence type="ECO:0000313" key="2">
    <source>
        <dbReference type="Proteomes" id="UP000284706"/>
    </source>
</evidence>
<organism evidence="1 2">
    <name type="scientific">Gymnopilus dilepis</name>
    <dbReference type="NCBI Taxonomy" id="231916"/>
    <lineage>
        <taxon>Eukaryota</taxon>
        <taxon>Fungi</taxon>
        <taxon>Dikarya</taxon>
        <taxon>Basidiomycota</taxon>
        <taxon>Agaricomycotina</taxon>
        <taxon>Agaricomycetes</taxon>
        <taxon>Agaricomycetidae</taxon>
        <taxon>Agaricales</taxon>
        <taxon>Agaricineae</taxon>
        <taxon>Hymenogastraceae</taxon>
        <taxon>Gymnopilus</taxon>
    </lineage>
</organism>
<name>A0A409WEB8_9AGAR</name>
<accession>A0A409WEB8</accession>